<dbReference type="Proteomes" id="UP000549394">
    <property type="component" value="Unassembled WGS sequence"/>
</dbReference>
<gene>
    <name evidence="1" type="ORF">DGYR_LOCUS127</name>
</gene>
<comment type="caution">
    <text evidence="1">The sequence shown here is derived from an EMBL/GenBank/DDBJ whole genome shotgun (WGS) entry which is preliminary data.</text>
</comment>
<evidence type="ECO:0000313" key="1">
    <source>
        <dbReference type="EMBL" id="CAD5110765.1"/>
    </source>
</evidence>
<sequence length="174" mass="19880">MYIPQAYTANFQVLVRLNNRIIEGRIIKCEVDGFYKVRCDDSINLVQDGDLMPVQPLLMIPLAAFFENHSRSLLNPGLLSEADKYERALSLIERNLLLGAKQLLINKKIKLADIQLERYLTISLAIGMAAYDGMISPEMRKIVMERLVNILTRATNPENVKLIEFVRKTIKALF</sequence>
<proteinExistence type="predicted"/>
<dbReference type="EMBL" id="CAJFCJ010000001">
    <property type="protein sequence ID" value="CAD5110765.1"/>
    <property type="molecule type" value="Genomic_DNA"/>
</dbReference>
<reference evidence="1 2" key="1">
    <citation type="submission" date="2020-08" db="EMBL/GenBank/DDBJ databases">
        <authorList>
            <person name="Hejnol A."/>
        </authorList>
    </citation>
    <scope>NUCLEOTIDE SEQUENCE [LARGE SCALE GENOMIC DNA]</scope>
</reference>
<name>A0A7I8V822_9ANNE</name>
<organism evidence="1 2">
    <name type="scientific">Dimorphilus gyrociliatus</name>
    <dbReference type="NCBI Taxonomy" id="2664684"/>
    <lineage>
        <taxon>Eukaryota</taxon>
        <taxon>Metazoa</taxon>
        <taxon>Spiralia</taxon>
        <taxon>Lophotrochozoa</taxon>
        <taxon>Annelida</taxon>
        <taxon>Polychaeta</taxon>
        <taxon>Polychaeta incertae sedis</taxon>
        <taxon>Dinophilidae</taxon>
        <taxon>Dimorphilus</taxon>
    </lineage>
</organism>
<accession>A0A7I8V822</accession>
<keyword evidence="2" id="KW-1185">Reference proteome</keyword>
<evidence type="ECO:0000313" key="2">
    <source>
        <dbReference type="Proteomes" id="UP000549394"/>
    </source>
</evidence>
<protein>
    <submittedName>
        <fullName evidence="1">Uncharacterized protein</fullName>
    </submittedName>
</protein>
<dbReference type="AlphaFoldDB" id="A0A7I8V822"/>